<comment type="caution">
    <text evidence="3">The sequence shown here is derived from an EMBL/GenBank/DDBJ whole genome shotgun (WGS) entry which is preliminary data.</text>
</comment>
<dbReference type="InterPro" id="IPR027417">
    <property type="entry name" value="P-loop_NTPase"/>
</dbReference>
<sequence length="128" mass="13924">MLRWIVSKFQTLYQLGKKAKVGLLTASGMGVVFAQGCQVMPARIPIFTEIMNALRLAAVNMVRVHGMGGMGKNTLVKEVAIEAMKNKSCDKMVTATVTQNQDTMKAQGQIADQLGLTFDEESEWGIAS</sequence>
<evidence type="ECO:0000259" key="2">
    <source>
        <dbReference type="Pfam" id="PF00931"/>
    </source>
</evidence>
<dbReference type="Pfam" id="PF00931">
    <property type="entry name" value="NB-ARC"/>
    <property type="match status" value="1"/>
</dbReference>
<gene>
    <name evidence="3" type="ORF">D5086_0000012760</name>
</gene>
<proteinExistence type="predicted"/>
<protein>
    <recommendedName>
        <fullName evidence="2">NB-ARC domain-containing protein</fullName>
    </recommendedName>
</protein>
<dbReference type="Gene3D" id="3.40.50.300">
    <property type="entry name" value="P-loop containing nucleotide triphosphate hydrolases"/>
    <property type="match status" value="1"/>
</dbReference>
<feature type="domain" description="NB-ARC" evidence="2">
    <location>
        <begin position="50"/>
        <end position="121"/>
    </location>
</feature>
<dbReference type="AlphaFoldDB" id="A0A4U5R1P0"/>
<dbReference type="GO" id="GO:0043531">
    <property type="term" value="F:ADP binding"/>
    <property type="evidence" value="ECO:0007669"/>
    <property type="project" value="InterPro"/>
</dbReference>
<reference evidence="3" key="1">
    <citation type="submission" date="2018-10" db="EMBL/GenBank/DDBJ databases">
        <title>Population genomic analysis revealed the cold adaptation of white poplar.</title>
        <authorList>
            <person name="Liu Y.-J."/>
        </authorList>
    </citation>
    <scope>NUCLEOTIDE SEQUENCE [LARGE SCALE GENOMIC DNA]</scope>
    <source>
        <strain evidence="3">PAL-ZL1</strain>
    </source>
</reference>
<name>A0A4U5R1P0_POPAL</name>
<dbReference type="InterPro" id="IPR002182">
    <property type="entry name" value="NB-ARC"/>
</dbReference>
<accession>A0A4U5R1P0</accession>
<dbReference type="PANTHER" id="PTHR33463:SF198">
    <property type="entry name" value="RPP4C3"/>
    <property type="match status" value="1"/>
</dbReference>
<evidence type="ECO:0000313" key="3">
    <source>
        <dbReference type="EMBL" id="TKS17560.1"/>
    </source>
</evidence>
<evidence type="ECO:0000256" key="1">
    <source>
        <dbReference type="ARBA" id="ARBA00022821"/>
    </source>
</evidence>
<dbReference type="EMBL" id="RCHU01000026">
    <property type="protein sequence ID" value="TKS17560.1"/>
    <property type="molecule type" value="Genomic_DNA"/>
</dbReference>
<dbReference type="PANTHER" id="PTHR33463">
    <property type="entry name" value="NB-ARC DOMAIN-CONTAINING PROTEIN-RELATED"/>
    <property type="match status" value="1"/>
</dbReference>
<organism evidence="3">
    <name type="scientific">Populus alba</name>
    <name type="common">White poplar</name>
    <dbReference type="NCBI Taxonomy" id="43335"/>
    <lineage>
        <taxon>Eukaryota</taxon>
        <taxon>Viridiplantae</taxon>
        <taxon>Streptophyta</taxon>
        <taxon>Embryophyta</taxon>
        <taxon>Tracheophyta</taxon>
        <taxon>Spermatophyta</taxon>
        <taxon>Magnoliopsida</taxon>
        <taxon>eudicotyledons</taxon>
        <taxon>Gunneridae</taxon>
        <taxon>Pentapetalae</taxon>
        <taxon>rosids</taxon>
        <taxon>fabids</taxon>
        <taxon>Malpighiales</taxon>
        <taxon>Salicaceae</taxon>
        <taxon>Saliceae</taxon>
        <taxon>Populus</taxon>
    </lineage>
</organism>
<dbReference type="InterPro" id="IPR050905">
    <property type="entry name" value="Plant_NBS-LRR"/>
</dbReference>
<dbReference type="SUPFAM" id="SSF52540">
    <property type="entry name" value="P-loop containing nucleoside triphosphate hydrolases"/>
    <property type="match status" value="1"/>
</dbReference>
<keyword evidence="1" id="KW-0611">Plant defense</keyword>